<sequence>MPLQKQLTSAELDDMLGAHAGYCAKLRLTGDGPRYSKLGRKVLYDPRDVQAWLNERKVQSTSEAA</sequence>
<dbReference type="EMBL" id="BAABHV010000017">
    <property type="protein sequence ID" value="GAA5057793.1"/>
    <property type="molecule type" value="Genomic_DNA"/>
</dbReference>
<accession>A0ABP9KIC6</accession>
<gene>
    <name evidence="1" type="ORF">GCM10023208_23650</name>
</gene>
<proteinExistence type="predicted"/>
<keyword evidence="2" id="KW-1185">Reference proteome</keyword>
<dbReference type="Proteomes" id="UP001500518">
    <property type="component" value="Unassembled WGS sequence"/>
</dbReference>
<reference evidence="2" key="1">
    <citation type="journal article" date="2019" name="Int. J. Syst. Evol. Microbiol.">
        <title>The Global Catalogue of Microorganisms (GCM) 10K type strain sequencing project: providing services to taxonomists for standard genome sequencing and annotation.</title>
        <authorList>
            <consortium name="The Broad Institute Genomics Platform"/>
            <consortium name="The Broad Institute Genome Sequencing Center for Infectious Disease"/>
            <person name="Wu L."/>
            <person name="Ma J."/>
        </authorList>
    </citation>
    <scope>NUCLEOTIDE SEQUENCE [LARGE SCALE GENOMIC DNA]</scope>
    <source>
        <strain evidence="2">JCM 18014</strain>
    </source>
</reference>
<organism evidence="1 2">
    <name type="scientific">Erythrobacter westpacificensis</name>
    <dbReference type="NCBI Taxonomy" id="1055231"/>
    <lineage>
        <taxon>Bacteria</taxon>
        <taxon>Pseudomonadati</taxon>
        <taxon>Pseudomonadota</taxon>
        <taxon>Alphaproteobacteria</taxon>
        <taxon>Sphingomonadales</taxon>
        <taxon>Erythrobacteraceae</taxon>
        <taxon>Erythrobacter/Porphyrobacter group</taxon>
        <taxon>Erythrobacter</taxon>
    </lineage>
</organism>
<evidence type="ECO:0000313" key="1">
    <source>
        <dbReference type="EMBL" id="GAA5057793.1"/>
    </source>
</evidence>
<name>A0ABP9KIC6_9SPHN</name>
<protein>
    <recommendedName>
        <fullName evidence="3">DNA-binding protein</fullName>
    </recommendedName>
</protein>
<comment type="caution">
    <text evidence="1">The sequence shown here is derived from an EMBL/GenBank/DDBJ whole genome shotgun (WGS) entry which is preliminary data.</text>
</comment>
<evidence type="ECO:0000313" key="2">
    <source>
        <dbReference type="Proteomes" id="UP001500518"/>
    </source>
</evidence>
<evidence type="ECO:0008006" key="3">
    <source>
        <dbReference type="Google" id="ProtNLM"/>
    </source>
</evidence>